<accession>A0A0C2JII6</accession>
<comment type="caution">
    <text evidence="1">The sequence shown here is derived from an EMBL/GenBank/DDBJ whole genome shotgun (WGS) entry which is preliminary data.</text>
</comment>
<dbReference type="AlphaFoldDB" id="A0A0C2JII6"/>
<dbReference type="Proteomes" id="UP000031668">
    <property type="component" value="Unassembled WGS sequence"/>
</dbReference>
<sequence>MLGKYNGVAAIVKREIHNLCELHCVAHREDVAVEEAWKQIPSMIEIETFLRTVNMMFSRSSVNNEKFQELGEAAESDVIAFQPLHEVRWLPRHLAVTALVRNYNTLIDYFTEELNSRNVPISNQV</sequence>
<proteinExistence type="predicted"/>
<organism evidence="1 2">
    <name type="scientific">Thelohanellus kitauei</name>
    <name type="common">Myxosporean</name>
    <dbReference type="NCBI Taxonomy" id="669202"/>
    <lineage>
        <taxon>Eukaryota</taxon>
        <taxon>Metazoa</taxon>
        <taxon>Cnidaria</taxon>
        <taxon>Myxozoa</taxon>
        <taxon>Myxosporea</taxon>
        <taxon>Bivalvulida</taxon>
        <taxon>Platysporina</taxon>
        <taxon>Myxobolidae</taxon>
        <taxon>Thelohanellus</taxon>
    </lineage>
</organism>
<reference evidence="1 2" key="1">
    <citation type="journal article" date="2014" name="Genome Biol. Evol.">
        <title>The genome of the myxosporean Thelohanellus kitauei shows adaptations to nutrient acquisition within its fish host.</title>
        <authorList>
            <person name="Yang Y."/>
            <person name="Xiong J."/>
            <person name="Zhou Z."/>
            <person name="Huo F."/>
            <person name="Miao W."/>
            <person name="Ran C."/>
            <person name="Liu Y."/>
            <person name="Zhang J."/>
            <person name="Feng J."/>
            <person name="Wang M."/>
            <person name="Wang M."/>
            <person name="Wang L."/>
            <person name="Yao B."/>
        </authorList>
    </citation>
    <scope>NUCLEOTIDE SEQUENCE [LARGE SCALE GENOMIC DNA]</scope>
    <source>
        <strain evidence="1">Wuqing</strain>
    </source>
</reference>
<gene>
    <name evidence="1" type="ORF">RF11_09016</name>
</gene>
<dbReference type="PANTHER" id="PTHR46880">
    <property type="entry name" value="RAS-ASSOCIATING DOMAIN-CONTAINING PROTEIN"/>
    <property type="match status" value="1"/>
</dbReference>
<dbReference type="PANTHER" id="PTHR46880:SF8">
    <property type="entry name" value="E3 SUMO-PROTEIN LIGASE KIAA1586"/>
    <property type="match status" value="1"/>
</dbReference>
<dbReference type="EMBL" id="JWZT01002581">
    <property type="protein sequence ID" value="KII69128.1"/>
    <property type="molecule type" value="Genomic_DNA"/>
</dbReference>
<evidence type="ECO:0000313" key="2">
    <source>
        <dbReference type="Proteomes" id="UP000031668"/>
    </source>
</evidence>
<evidence type="ECO:0000313" key="1">
    <source>
        <dbReference type="EMBL" id="KII69128.1"/>
    </source>
</evidence>
<protein>
    <submittedName>
        <fullName evidence="1">Uncharacterized protein</fullName>
    </submittedName>
</protein>
<keyword evidence="2" id="KW-1185">Reference proteome</keyword>
<dbReference type="OrthoDB" id="5952815at2759"/>
<name>A0A0C2JII6_THEKT</name>